<dbReference type="PANTHER" id="PTHR35038:SF6">
    <property type="entry name" value="SURFACE LOCALIZED DECAHEME CYTOCHROME C LIPOPROTEIN"/>
    <property type="match status" value="1"/>
</dbReference>
<dbReference type="InterPro" id="IPR010177">
    <property type="entry name" value="Paired_CXXCH_1"/>
</dbReference>
<dbReference type="PANTHER" id="PTHR35038">
    <property type="entry name" value="DISSIMILATORY SULFITE REDUCTASE SIRA"/>
    <property type="match status" value="1"/>
</dbReference>
<keyword evidence="7" id="KW-1185">Reference proteome</keyword>
<gene>
    <name evidence="6" type="ORF">ACFPTO_20770</name>
</gene>
<reference evidence="7" key="1">
    <citation type="journal article" date="2019" name="Int. J. Syst. Evol. Microbiol.">
        <title>The Global Catalogue of Microorganisms (GCM) 10K type strain sequencing project: providing services to taxonomists for standard genome sequencing and annotation.</title>
        <authorList>
            <consortium name="The Broad Institute Genomics Platform"/>
            <consortium name="The Broad Institute Genome Sequencing Center for Infectious Disease"/>
            <person name="Wu L."/>
            <person name="Ma J."/>
        </authorList>
    </citation>
    <scope>NUCLEOTIDE SEQUENCE [LARGE SCALE GENOMIC DNA]</scope>
    <source>
        <strain evidence="7">CCUG 56042</strain>
    </source>
</reference>
<evidence type="ECO:0000313" key="6">
    <source>
        <dbReference type="EMBL" id="MFC5431214.1"/>
    </source>
</evidence>
<keyword evidence="1 3" id="KW-0732">Signal</keyword>
<evidence type="ECO:0000313" key="7">
    <source>
        <dbReference type="Proteomes" id="UP001596103"/>
    </source>
</evidence>
<feature type="region of interest" description="Disordered" evidence="2">
    <location>
        <begin position="77"/>
        <end position="96"/>
    </location>
</feature>
<proteinExistence type="predicted"/>
<feature type="signal peptide" evidence="3">
    <location>
        <begin position="1"/>
        <end position="26"/>
    </location>
</feature>
<accession>A0ABW0JDS3</accession>
<organism evidence="6 7">
    <name type="scientific">Paraburkholderia denitrificans</name>
    <dbReference type="NCBI Taxonomy" id="694025"/>
    <lineage>
        <taxon>Bacteria</taxon>
        <taxon>Pseudomonadati</taxon>
        <taxon>Pseudomonadota</taxon>
        <taxon>Betaproteobacteria</taxon>
        <taxon>Burkholderiales</taxon>
        <taxon>Burkholderiaceae</taxon>
        <taxon>Paraburkholderia</taxon>
    </lineage>
</organism>
<evidence type="ECO:0000256" key="1">
    <source>
        <dbReference type="ARBA" id="ARBA00022729"/>
    </source>
</evidence>
<evidence type="ECO:0000256" key="2">
    <source>
        <dbReference type="SAM" id="MobiDB-lite"/>
    </source>
</evidence>
<feature type="domain" description="Doubled CXXCH motif" evidence="4">
    <location>
        <begin position="187"/>
        <end position="227"/>
    </location>
</feature>
<evidence type="ECO:0000256" key="3">
    <source>
        <dbReference type="SAM" id="SignalP"/>
    </source>
</evidence>
<sequence length="325" mass="34994">MKSKKLWKGVFCGVMLALGLVSASHAEDSPSGSLTRQQRDAVCTKCHDESERKPILSIYQTPHGAIGDSRTPACQDCHGESQNHLSGKTEGGHRLPPDRVFGSKHSPAGYTPISPQAQSEACLVCHKAGLRMHWPGSQHQANDVACTSCHVVHNPTDPVRIKEEQPTVCFKCHREKRAEINKISAHPIAVGKMACSDCHNPHGSSGPHLLKQNTVNETCWQCHADKRGPFLWEHQPATEDCTNCHNPHGSNITPLLKSRPPFLCQKCHDGPHVSPSPTGSAVAGIQGGGLAPNTAPNNNVVGRACMNCHVMVHGSNSPAGAFLHR</sequence>
<dbReference type="EMBL" id="JBHSMP010000030">
    <property type="protein sequence ID" value="MFC5431214.1"/>
    <property type="molecule type" value="Genomic_DNA"/>
</dbReference>
<feature type="domain" description="Cytochrome c-type protein NrfB-like" evidence="5">
    <location>
        <begin position="74"/>
        <end position="161"/>
    </location>
</feature>
<dbReference type="SUPFAM" id="SSF48695">
    <property type="entry name" value="Multiheme cytochromes"/>
    <property type="match status" value="1"/>
</dbReference>
<dbReference type="InterPro" id="IPR051829">
    <property type="entry name" value="Multiheme_Cytochr_ET"/>
</dbReference>
<dbReference type="RefSeq" id="WP_377714305.1">
    <property type="nucleotide sequence ID" value="NZ_JBHSMP010000030.1"/>
</dbReference>
<dbReference type="Pfam" id="PF09699">
    <property type="entry name" value="Paired_CXXCH_1"/>
    <property type="match status" value="2"/>
</dbReference>
<dbReference type="Proteomes" id="UP001596103">
    <property type="component" value="Unassembled WGS sequence"/>
</dbReference>
<dbReference type="NCBIfam" id="TIGR01905">
    <property type="entry name" value="paired_CXXCH_1"/>
    <property type="match status" value="3"/>
</dbReference>
<dbReference type="NCBIfam" id="TIGR03508">
    <property type="entry name" value="decahem_SO"/>
    <property type="match status" value="1"/>
</dbReference>
<feature type="chain" id="PRO_5045535319" evidence="3">
    <location>
        <begin position="27"/>
        <end position="325"/>
    </location>
</feature>
<evidence type="ECO:0000259" key="4">
    <source>
        <dbReference type="Pfam" id="PF09699"/>
    </source>
</evidence>
<dbReference type="InterPro" id="IPR053875">
    <property type="entry name" value="Cytochrom_c_NrfB-like_dom"/>
</dbReference>
<evidence type="ECO:0000259" key="5">
    <source>
        <dbReference type="Pfam" id="PF22678"/>
    </source>
</evidence>
<feature type="domain" description="Doubled CXXCH motif" evidence="4">
    <location>
        <begin position="234"/>
        <end position="269"/>
    </location>
</feature>
<comment type="caution">
    <text evidence="6">The sequence shown here is derived from an EMBL/GenBank/DDBJ whole genome shotgun (WGS) entry which is preliminary data.</text>
</comment>
<dbReference type="Gene3D" id="3.90.10.10">
    <property type="entry name" value="Cytochrome C3"/>
    <property type="match status" value="2"/>
</dbReference>
<dbReference type="InterPro" id="IPR020015">
    <property type="entry name" value="Decahaem_cyt-c_DmsE"/>
</dbReference>
<name>A0ABW0JDS3_9BURK</name>
<dbReference type="InterPro" id="IPR036280">
    <property type="entry name" value="Multihaem_cyt_sf"/>
</dbReference>
<protein>
    <submittedName>
        <fullName evidence="6">DmsE family decaheme c-type cytochrome</fullName>
    </submittedName>
</protein>
<dbReference type="Pfam" id="PF22678">
    <property type="entry name" value="Cytochrom_c_NrfB-like"/>
    <property type="match status" value="1"/>
</dbReference>